<dbReference type="InterPro" id="IPR016024">
    <property type="entry name" value="ARM-type_fold"/>
</dbReference>
<gene>
    <name evidence="2" type="ORF">BIY29_00895</name>
</gene>
<evidence type="ECO:0000256" key="1">
    <source>
        <dbReference type="SAM" id="MobiDB-lite"/>
    </source>
</evidence>
<evidence type="ECO:0008006" key="4">
    <source>
        <dbReference type="Google" id="ProtNLM"/>
    </source>
</evidence>
<feature type="compositionally biased region" description="Basic and acidic residues" evidence="1">
    <location>
        <begin position="118"/>
        <end position="134"/>
    </location>
</feature>
<evidence type="ECO:0000313" key="3">
    <source>
        <dbReference type="Proteomes" id="UP000285648"/>
    </source>
</evidence>
<protein>
    <recommendedName>
        <fullName evidence="4">Type III effector protein</fullName>
    </recommendedName>
</protein>
<dbReference type="SUPFAM" id="SSF48371">
    <property type="entry name" value="ARM repeat"/>
    <property type="match status" value="1"/>
</dbReference>
<dbReference type="Proteomes" id="UP000285648">
    <property type="component" value="Unassembled WGS sequence"/>
</dbReference>
<organism evidence="2 3">
    <name type="scientific">Brenneria alni</name>
    <dbReference type="NCBI Taxonomy" id="71656"/>
    <lineage>
        <taxon>Bacteria</taxon>
        <taxon>Pseudomonadati</taxon>
        <taxon>Pseudomonadota</taxon>
        <taxon>Gammaproteobacteria</taxon>
        <taxon>Enterobacterales</taxon>
        <taxon>Pectobacteriaceae</taxon>
        <taxon>Brenneria</taxon>
    </lineage>
</organism>
<dbReference type="RefSeq" id="WP_121572904.1">
    <property type="nucleotide sequence ID" value="NZ_MJLZ01000001.1"/>
</dbReference>
<keyword evidence="3" id="KW-1185">Reference proteome</keyword>
<proteinExistence type="predicted"/>
<feature type="compositionally biased region" description="Basic and acidic residues" evidence="1">
    <location>
        <begin position="147"/>
        <end position="161"/>
    </location>
</feature>
<reference evidence="2 3" key="1">
    <citation type="submission" date="2016-09" db="EMBL/GenBank/DDBJ databases">
        <authorList>
            <person name="Doonan J."/>
            <person name="Pachebat J.A."/>
            <person name="Golyshin P.N."/>
            <person name="Denman S."/>
            <person name="Mcdonald J.E."/>
        </authorList>
    </citation>
    <scope>NUCLEOTIDE SEQUENCE [LARGE SCALE GENOMIC DNA]</scope>
    <source>
        <strain evidence="2 3">NCPPB 3934</strain>
    </source>
</reference>
<evidence type="ECO:0000313" key="2">
    <source>
        <dbReference type="EMBL" id="RLM28245.1"/>
    </source>
</evidence>
<feature type="region of interest" description="Disordered" evidence="1">
    <location>
        <begin position="1"/>
        <end position="161"/>
    </location>
</feature>
<dbReference type="EMBL" id="MJLZ01000001">
    <property type="protein sequence ID" value="RLM28245.1"/>
    <property type="molecule type" value="Genomic_DNA"/>
</dbReference>
<feature type="compositionally biased region" description="Basic and acidic residues" evidence="1">
    <location>
        <begin position="96"/>
        <end position="108"/>
    </location>
</feature>
<accession>A0A421DU13</accession>
<feature type="compositionally biased region" description="Basic and acidic residues" evidence="1">
    <location>
        <begin position="14"/>
        <end position="53"/>
    </location>
</feature>
<sequence length="2655" mass="296161">MKINSVPVINPIVDVEKPRDGEPEPHRSVRATADEGSHARSRISGRERITEHRRASRAKPYTTASHRAGALYRPTLREENIQRSRGRHFSTSQTYGKRDRMHSERDAEPGPSKRTRHDARDDVSSVRRRDHDEYADVQPCVGQSRGETSRHQGEQAEERTTLPGAEERAAFRREFAAARELRRDEVALLQRIKKFIRYNDLGGAIALLDRSAADFLRNSNMFTCYVDALSNLLKDHRPFLEDNGKSTLVLQRWRESAMAFSSMHESIDDISDSDNYVARISHLCNRWGQTQPIQAAGCATIAGAIADLRASDGTAALQRWIGKGTLSLERDLGLLINAFSKWPDDRLCMSGLRALADMIVLNKDQLYVYTTKTLAIIANGLSKTPDGDANLQAMEQVSAALHRRKNQLDDHRQLKPQDLSNIIGGMSKFPDSEACRQAVFDIAAALPAWKKELGNPRQFNLQAISNIVSALGKFPDKERCRNAAACVASALSMRRQEFTVGVFVHQDLMCIINGLSKFSDDRSCRQAVILMADILQESRHGRNSLVEKGQVNELASIINGLSKFPDSNTCQRAIVLIADALTARRRELGDSSRVFPQHLANIVNGLGHFPDNEPCREAITVLVDALSSRRRELNDPQQFIPQHLSSIANGLGKFADCDAVRRGIDVLADALLQRRLELYHPRQFTPRALANTLNGLSKFSDNQACRRVAADIADALIKRRRELDNPEQFKLNELCATINSLSKFPEIDVCQTAATDMAAILLARRKASNDLEQLDSCGLANIVNGLGHFPDNDVCREAVSHIAGELLQRKRELGDPQRFIPQHLANIVHGLSRFPDDKSCRTAIGDVADALSQRKRELRDLRQFAPQELANIVNGLSRFPDDKSCQRAIVHIAAALSENSRSFGRFGYQHLSMLINGLSKFSDYDACHEAVAGMADALAEKKEELSDPRRLDPLSLSTIVNGLSKFPLDESCRRTVSLMAEALLARKEELGDPQQFNARHLSNVTKGLNQFLDDVTCQQAIGEVASALTLRRQELADPGKFKAHELANIVNALSRNNTDKACQEAAIDIIRLLGSGGRPFRDFTMIGLAAVANGMARFALALNDILSKEESQQYPQIQLIHARLRELTAHLDSCRDRLAQAETRQIAMLFKALASLQLKDCLRLIARQGLERIKVIHSQTRFRENDLESLGNLMAGLRPLLCSSDLKKFSKETLRLLERIQPDIARKMQCYIDANLTKSAAGASAPESEPSDETFDTRRPGLTFFLLLKTYHVVAGMWKHRNVLDANEWRSDYVSGEGLWARHKELKAWLGQTMEQVKGVIESDLDESSWNLIAQIEAGERINDTLDLKLRKDYAMITLAHQPTPLDVLAVRRELRGLTAVRDVLGSQVGAAKLQVIDLNGRQIKADSSAGGDDVAAMNYSFFTRLTDGKLPLLEVQLPGKLSAFMLSRIIRHDGDLLRMDMFGGSHIKPSRKGVHDLLSASDNGVRRYGRLPALRVSDTFTEAPLMRDVIRKLNPQREDWFRMQRALVEVVPRNSVVEGPIRLSLLPDRSSGAPLVFPLRTPDNQPIMLEPNDGCGFIRASLACKIPVIREAFEAWHAAPETRTRQQQVLTATPRMSVLPPQATHHFPRDAEAIEEARLHLLRSLREDPTLCPDPVSGALPEIKPQKLYDLLVSANISGIQGIAVPSADNRLHLPNESSQQLPIGDGPLLLGKPPYDKANLMEIGAGRVGTVDNGDATARFLRNTFAFQYSYTAWDESGTSADGDDAPMLHGKGVTIIVPDELWPRDNQGEWVWSTEDMKVHSSWTEGRRRDRLPPLMDTVGSLRVKDVFPPGSLIAVPINELRKRDADCDGDKVYVFTGLPKMAQVITQHLTKVEQRIGKLGSFKPPKTANSASDAVHGYNAGRAAEILSAVRGNDLLGRMSVMQFQFYAQPPALHEQLATRALFGTYEGTERELRRGLQQWLNGQKKTVAQEEDQRYMRLSLGQQAAQRDDGSKTLRQTQDDLLHRARAGVKYARHPLARQVAQLLLEQLEAGIKAQRTGVLTQSDSASTPLPTGVAQQFPQLAQAWESAGNPRERLTALIENYPRAMLPHTGATLSAGQMDDAADLPNGQPGYVPGAPLESLSNLLTLGAKVGTDAPKAVTQTDLFLKVADRLERVLYNEPNRIRIVPYTKGSIVHELREGDINAEANLQRLRENPTMTAGIMEMALETLIQEGRITGVPAQQDGPAQTQAQLAHFARLLHQQAIADEPRMTAIIKKAIQGVGELRGHEHRIKSEGSLREKLEKLMLYDQLAVKKAVAAVNDALRYSVILEQDEFAQGYARIMDALDRQGLLKTLVHNGFTSSQKTYKGINVKLMEQGADGRVVRLEVQFHTGQSFELKEHHHNDYKDLFAMRRAGASVEELTARIMPLKQAFRQVPTPVGCEHIEDWEFEPMLRVVKSAAAGVSSPAAPMRKLMNDASRIERQINPILEDLQLNIVKEHSVAKKAKSLREKIHRLSVLNHLTEEQAAARVRDAIRWVVLLPNDTFGHDAERALRGIEAHGMKIMRINNAFMTMGRSYAGLNVNLRTPEGMDFELQFHTKESLRNKNVTHDLYRRWQNDEVALRLTDDLQRREQLQRANDVLFEELKHAAAAVPTPTGVEMLPSFNHYQEL</sequence>
<dbReference type="OrthoDB" id="6005969at2"/>
<comment type="caution">
    <text evidence="2">The sequence shown here is derived from an EMBL/GenBank/DDBJ whole genome shotgun (WGS) entry which is preliminary data.</text>
</comment>
<dbReference type="NCBIfam" id="NF041399">
    <property type="entry name" value="XopAD"/>
    <property type="match status" value="1"/>
</dbReference>
<name>A0A421DU13_9GAMM</name>